<dbReference type="SUPFAM" id="SSF103481">
    <property type="entry name" value="Multidrug resistance efflux transporter EmrE"/>
    <property type="match status" value="2"/>
</dbReference>
<evidence type="ECO:0000256" key="2">
    <source>
        <dbReference type="ARBA" id="ARBA00007362"/>
    </source>
</evidence>
<evidence type="ECO:0000256" key="4">
    <source>
        <dbReference type="ARBA" id="ARBA00022692"/>
    </source>
</evidence>
<feature type="transmembrane region" description="Helical" evidence="7">
    <location>
        <begin position="51"/>
        <end position="68"/>
    </location>
</feature>
<dbReference type="InterPro" id="IPR051258">
    <property type="entry name" value="Diverse_Substrate_Transporter"/>
</dbReference>
<feature type="transmembrane region" description="Helical" evidence="7">
    <location>
        <begin position="137"/>
        <end position="159"/>
    </location>
</feature>
<comment type="subcellular location">
    <subcellularLocation>
        <location evidence="1">Cell membrane</location>
        <topology evidence="1">Multi-pass membrane protein</topology>
    </subcellularLocation>
</comment>
<evidence type="ECO:0000259" key="8">
    <source>
        <dbReference type="Pfam" id="PF00892"/>
    </source>
</evidence>
<gene>
    <name evidence="9" type="ORF">ACFSL2_04405</name>
</gene>
<evidence type="ECO:0000256" key="3">
    <source>
        <dbReference type="ARBA" id="ARBA00022475"/>
    </source>
</evidence>
<feature type="domain" description="EamA" evidence="8">
    <location>
        <begin position="24"/>
        <end position="151"/>
    </location>
</feature>
<comment type="similarity">
    <text evidence="2">Belongs to the EamA transporter family.</text>
</comment>
<evidence type="ECO:0000313" key="10">
    <source>
        <dbReference type="Proteomes" id="UP001597338"/>
    </source>
</evidence>
<reference evidence="10" key="1">
    <citation type="journal article" date="2019" name="Int. J. Syst. Evol. Microbiol.">
        <title>The Global Catalogue of Microorganisms (GCM) 10K type strain sequencing project: providing services to taxonomists for standard genome sequencing and annotation.</title>
        <authorList>
            <consortium name="The Broad Institute Genomics Platform"/>
            <consortium name="The Broad Institute Genome Sequencing Center for Infectious Disease"/>
            <person name="Wu L."/>
            <person name="Ma J."/>
        </authorList>
    </citation>
    <scope>NUCLEOTIDE SEQUENCE [LARGE SCALE GENOMIC DNA]</scope>
    <source>
        <strain evidence="10">CCM 7043</strain>
    </source>
</reference>
<feature type="domain" description="EamA" evidence="8">
    <location>
        <begin position="167"/>
        <end position="302"/>
    </location>
</feature>
<proteinExistence type="inferred from homology"/>
<keyword evidence="5 7" id="KW-1133">Transmembrane helix</keyword>
<keyword evidence="3" id="KW-1003">Cell membrane</keyword>
<feature type="transmembrane region" description="Helical" evidence="7">
    <location>
        <begin position="104"/>
        <end position="125"/>
    </location>
</feature>
<feature type="transmembrane region" description="Helical" evidence="7">
    <location>
        <begin position="197"/>
        <end position="219"/>
    </location>
</feature>
<dbReference type="Pfam" id="PF00892">
    <property type="entry name" value="EamA"/>
    <property type="match status" value="2"/>
</dbReference>
<feature type="transmembrane region" description="Helical" evidence="7">
    <location>
        <begin position="21"/>
        <end position="39"/>
    </location>
</feature>
<feature type="transmembrane region" description="Helical" evidence="7">
    <location>
        <begin position="80"/>
        <end position="98"/>
    </location>
</feature>
<organism evidence="9 10">
    <name type="scientific">Promicromonospora aerolata</name>
    <dbReference type="NCBI Taxonomy" id="195749"/>
    <lineage>
        <taxon>Bacteria</taxon>
        <taxon>Bacillati</taxon>
        <taxon>Actinomycetota</taxon>
        <taxon>Actinomycetes</taxon>
        <taxon>Micrococcales</taxon>
        <taxon>Promicromonosporaceae</taxon>
        <taxon>Promicromonospora</taxon>
    </lineage>
</organism>
<dbReference type="InterPro" id="IPR037185">
    <property type="entry name" value="EmrE-like"/>
</dbReference>
<dbReference type="RefSeq" id="WP_377196671.1">
    <property type="nucleotide sequence ID" value="NZ_JBHUHF010000001.1"/>
</dbReference>
<dbReference type="PANTHER" id="PTHR42920:SF5">
    <property type="entry name" value="EAMA DOMAIN-CONTAINING PROTEIN"/>
    <property type="match status" value="1"/>
</dbReference>
<keyword evidence="10" id="KW-1185">Reference proteome</keyword>
<dbReference type="PANTHER" id="PTHR42920">
    <property type="entry name" value="OS03G0707200 PROTEIN-RELATED"/>
    <property type="match status" value="1"/>
</dbReference>
<feature type="transmembrane region" description="Helical" evidence="7">
    <location>
        <begin position="231"/>
        <end position="250"/>
    </location>
</feature>
<evidence type="ECO:0000256" key="6">
    <source>
        <dbReference type="ARBA" id="ARBA00023136"/>
    </source>
</evidence>
<evidence type="ECO:0000256" key="5">
    <source>
        <dbReference type="ARBA" id="ARBA00022989"/>
    </source>
</evidence>
<name>A0ABW4V4G5_9MICO</name>
<evidence type="ECO:0000256" key="1">
    <source>
        <dbReference type="ARBA" id="ARBA00004651"/>
    </source>
</evidence>
<protein>
    <submittedName>
        <fullName evidence="9">DMT family transporter</fullName>
    </submittedName>
</protein>
<feature type="transmembrane region" description="Helical" evidence="7">
    <location>
        <begin position="262"/>
        <end position="282"/>
    </location>
</feature>
<sequence>MEKTRTIAQPRRQSTARSRRAASLSVLAGALCLSGSAVLVKLAGVDPSTTAVLRCAIACAFLVPLALWERRRRGAASRTATLWAVVAGIALGVDYAAWTASIYHVGAGISTVLVNVQVIVLPALAFAFDGERPPRRFLLAVPAMGAGIVMVGGIGAGAGTGGDRVVSGTVLGVLAGVGYAVYLYLTRRGNRASPGKTVQSLAWATLSAAITAALLAPFGSGLDITGISARSWLLLLLLAVLGQVIAWMFINTGSAELAPSTTAALLLVHPILALALAAAVLAERPQPTQLVGAVLVVTGVAVAGNAVPGAVALLPRGKRGAGR</sequence>
<feature type="transmembrane region" description="Helical" evidence="7">
    <location>
        <begin position="288"/>
        <end position="314"/>
    </location>
</feature>
<dbReference type="Proteomes" id="UP001597338">
    <property type="component" value="Unassembled WGS sequence"/>
</dbReference>
<evidence type="ECO:0000313" key="9">
    <source>
        <dbReference type="EMBL" id="MFD2024744.1"/>
    </source>
</evidence>
<comment type="caution">
    <text evidence="9">The sequence shown here is derived from an EMBL/GenBank/DDBJ whole genome shotgun (WGS) entry which is preliminary data.</text>
</comment>
<keyword evidence="4 7" id="KW-0812">Transmembrane</keyword>
<feature type="transmembrane region" description="Helical" evidence="7">
    <location>
        <begin position="165"/>
        <end position="185"/>
    </location>
</feature>
<keyword evidence="6 7" id="KW-0472">Membrane</keyword>
<dbReference type="EMBL" id="JBHUHF010000001">
    <property type="protein sequence ID" value="MFD2024744.1"/>
    <property type="molecule type" value="Genomic_DNA"/>
</dbReference>
<evidence type="ECO:0000256" key="7">
    <source>
        <dbReference type="SAM" id="Phobius"/>
    </source>
</evidence>
<accession>A0ABW4V4G5</accession>
<dbReference type="InterPro" id="IPR000620">
    <property type="entry name" value="EamA_dom"/>
</dbReference>